<dbReference type="AlphaFoldDB" id="A0A7U3ZRJ9"/>
<keyword evidence="1" id="KW-1133">Transmembrane helix</keyword>
<feature type="transmembrane region" description="Helical" evidence="1">
    <location>
        <begin position="184"/>
        <end position="209"/>
    </location>
</feature>
<protein>
    <submittedName>
        <fullName evidence="2">Uncharacterized protein</fullName>
    </submittedName>
</protein>
<evidence type="ECO:0000313" key="2">
    <source>
        <dbReference type="EMBL" id="AEI52067.1"/>
    </source>
</evidence>
<name>A0A7U3ZRJ9_RUNSL</name>
<feature type="transmembrane region" description="Helical" evidence="1">
    <location>
        <begin position="48"/>
        <end position="65"/>
    </location>
</feature>
<feature type="transmembrane region" description="Helical" evidence="1">
    <location>
        <begin position="6"/>
        <end position="23"/>
    </location>
</feature>
<dbReference type="EMBL" id="CP002861">
    <property type="protein sequence ID" value="AEI52067.1"/>
    <property type="molecule type" value="Genomic_DNA"/>
</dbReference>
<keyword evidence="2" id="KW-0614">Plasmid</keyword>
<reference evidence="2 3" key="2">
    <citation type="journal article" date="2012" name="Stand. Genomic Sci.">
        <title>Complete genome sequence of the aquatic bacterium Runella slithyformis type strain (LSU 4(T)).</title>
        <authorList>
            <person name="Copeland A."/>
            <person name="Zhang X."/>
            <person name="Misra M."/>
            <person name="Lapidus A."/>
            <person name="Nolan M."/>
            <person name="Lucas S."/>
            <person name="Deshpande S."/>
            <person name="Cheng J.F."/>
            <person name="Tapia R."/>
            <person name="Goodwin L.A."/>
            <person name="Pitluck S."/>
            <person name="Liolios K."/>
            <person name="Pagani I."/>
            <person name="Ivanova N."/>
            <person name="Mikhailova N."/>
            <person name="Pati A."/>
            <person name="Chen A."/>
            <person name="Palaniappan K."/>
            <person name="Land M."/>
            <person name="Hauser L."/>
            <person name="Pan C."/>
            <person name="Jeffries C.D."/>
            <person name="Detter J.C."/>
            <person name="Brambilla E.M."/>
            <person name="Rohde M."/>
            <person name="Djao O.D."/>
            <person name="Goker M."/>
            <person name="Sikorski J."/>
            <person name="Tindall B.J."/>
            <person name="Woyke T."/>
            <person name="Bristow J."/>
            <person name="Eisen J.A."/>
            <person name="Markowitz V."/>
            <person name="Hugenholtz P."/>
            <person name="Kyrpides N.C."/>
            <person name="Klenk H.P."/>
            <person name="Mavromatis K."/>
        </authorList>
    </citation>
    <scope>NUCLEOTIDE SEQUENCE [LARGE SCALE GENOMIC DNA]</scope>
    <source>
        <strain evidence="3">ATCC 29530 / DSM 19594 / LMG 11500 / NCIMB 11436 / LSU 4</strain>
    </source>
</reference>
<organism evidence="2 3">
    <name type="scientific">Runella slithyformis (strain ATCC 29530 / DSM 19594 / LMG 11500 / NCIMB 11436 / LSU 4)</name>
    <dbReference type="NCBI Taxonomy" id="761193"/>
    <lineage>
        <taxon>Bacteria</taxon>
        <taxon>Pseudomonadati</taxon>
        <taxon>Bacteroidota</taxon>
        <taxon>Cytophagia</taxon>
        <taxon>Cytophagales</taxon>
        <taxon>Spirosomataceae</taxon>
        <taxon>Runella</taxon>
    </lineage>
</organism>
<evidence type="ECO:0000256" key="1">
    <source>
        <dbReference type="SAM" id="Phobius"/>
    </source>
</evidence>
<gene>
    <name evidence="2" type="ordered locus">Runsl_5931</name>
</gene>
<feature type="transmembrane region" description="Helical" evidence="1">
    <location>
        <begin position="119"/>
        <end position="138"/>
    </location>
</feature>
<feature type="transmembrane region" description="Helical" evidence="1">
    <location>
        <begin position="150"/>
        <end position="172"/>
    </location>
</feature>
<accession>A0A7U3ZRJ9</accession>
<dbReference type="Proteomes" id="UP000000493">
    <property type="component" value="Plasmid pRUNSL02"/>
</dbReference>
<geneLocation type="plasmid" evidence="2 3">
    <name>pRUNSL02</name>
</geneLocation>
<dbReference type="KEGG" id="rsi:Runsl_5931"/>
<keyword evidence="3" id="KW-1185">Reference proteome</keyword>
<keyword evidence="1" id="KW-0812">Transmembrane</keyword>
<reference evidence="3" key="1">
    <citation type="submission" date="2011-06" db="EMBL/GenBank/DDBJ databases">
        <title>The complete genome of plasmid 2 of Runella slithyformis DSM 19594.</title>
        <authorList>
            <consortium name="US DOE Joint Genome Institute (JGI-PGF)"/>
            <person name="Lucas S."/>
            <person name="Han J."/>
            <person name="Lapidus A."/>
            <person name="Bruce D."/>
            <person name="Goodwin L."/>
            <person name="Pitluck S."/>
            <person name="Peters L."/>
            <person name="Kyrpides N."/>
            <person name="Mavromatis K."/>
            <person name="Ivanova N."/>
            <person name="Ovchinnikova G."/>
            <person name="Zhang X."/>
            <person name="Misra M."/>
            <person name="Detter J.C."/>
            <person name="Tapia R."/>
            <person name="Han C."/>
            <person name="Land M."/>
            <person name="Hauser L."/>
            <person name="Markowitz V."/>
            <person name="Cheng J.-F."/>
            <person name="Hugenholtz P."/>
            <person name="Woyke T."/>
            <person name="Wu D."/>
            <person name="Tindall B."/>
            <person name="Faehrich R."/>
            <person name="Brambilla E."/>
            <person name="Klenk H.-P."/>
            <person name="Eisen J.A."/>
        </authorList>
    </citation>
    <scope>NUCLEOTIDE SEQUENCE [LARGE SCALE GENOMIC DNA]</scope>
    <source>
        <strain evidence="3">ATCC 29530 / DSM 19594 / LMG 11500 / NCIMB 11436 / LSU 4</strain>
        <plasmid evidence="3">pRUNSL02</plasmid>
    </source>
</reference>
<sequence length="221" mass="25691">MTTQHVFYIPTVFLLGFVFGIIFSENKLLRSANNSDGSSPDRMSKNKLLYTFLIFILVFIITHLFEIPWGSKQVSSLLNGQEIFDKKPLFSSDEVYTKIGTFSEEGLKVYQRFTYTVDIVFPTSFFVFLLTFAQFVAYRIKKSKLINRIITGLPTLWLITDLLENLIIYIILSNYPTRYDFLGRIIGVVSVIKFTLLFYSIITPVIFWIMSKRNTSNLYIN</sequence>
<dbReference type="RefSeq" id="WP_013931249.1">
    <property type="nucleotide sequence ID" value="NC_015704.1"/>
</dbReference>
<keyword evidence="1" id="KW-0472">Membrane</keyword>
<proteinExistence type="predicted"/>
<evidence type="ECO:0000313" key="3">
    <source>
        <dbReference type="Proteomes" id="UP000000493"/>
    </source>
</evidence>